<dbReference type="InterPro" id="IPR029056">
    <property type="entry name" value="Ribokinase-like"/>
</dbReference>
<dbReference type="AlphaFoldDB" id="A0A938XRG1"/>
<evidence type="ECO:0000256" key="4">
    <source>
        <dbReference type="ARBA" id="ARBA00022777"/>
    </source>
</evidence>
<dbReference type="EMBL" id="JAFBDQ010000004">
    <property type="protein sequence ID" value="MBM7556291.1"/>
    <property type="molecule type" value="Genomic_DNA"/>
</dbReference>
<accession>A0A938XRG1</accession>
<dbReference type="Gene3D" id="3.40.1190.30">
    <property type="match status" value="1"/>
</dbReference>
<comment type="similarity">
    <text evidence="1">Belongs to the carbohydrate kinase PfkB family.</text>
</comment>
<keyword evidence="5" id="KW-0067">ATP-binding</keyword>
<proteinExistence type="inferred from homology"/>
<dbReference type="Gene3D" id="3.40.1620.20">
    <property type="match status" value="1"/>
</dbReference>
<sequence length="321" mass="34627">MFSLSEKVEFSESKFDVVAVGEVLADIISTDLVPSFKEADEFKRYFGGSPANITMNVSSLGANSALISKVGADGIGDYLTEKLVAGGVDVSGVVSSAEHNTSIVMVTQSKESPDFIAYRDAEKYIEEDDIKEELITDTKVIHLSTFALSAPVTRETLAKIVELAAKNDKIISLDPNYRPQLWEGREDGPQFIKDLLQQVNIVKPSLDDAEALFGSGSTPREYINQFHKLGVELVILTLGADGVIVSTAKQEIELDTYAEQVVDTTGAGDAFWSGLYASLVDGDKLETAVKVGNATAALALQQVGALADLPNKDEIINRFKI</sequence>
<dbReference type="SUPFAM" id="SSF53613">
    <property type="entry name" value="Ribokinase-like"/>
    <property type="match status" value="1"/>
</dbReference>
<evidence type="ECO:0000256" key="5">
    <source>
        <dbReference type="ARBA" id="ARBA00022840"/>
    </source>
</evidence>
<comment type="caution">
    <text evidence="7">The sequence shown here is derived from an EMBL/GenBank/DDBJ whole genome shotgun (WGS) entry which is preliminary data.</text>
</comment>
<organism evidence="7 8">
    <name type="scientific">Halanaerobacter jeridensis</name>
    <dbReference type="NCBI Taxonomy" id="706427"/>
    <lineage>
        <taxon>Bacteria</taxon>
        <taxon>Bacillati</taxon>
        <taxon>Bacillota</taxon>
        <taxon>Clostridia</taxon>
        <taxon>Halanaerobiales</taxon>
        <taxon>Halobacteroidaceae</taxon>
        <taxon>Halanaerobacter</taxon>
    </lineage>
</organism>
<keyword evidence="2 7" id="KW-0808">Transferase</keyword>
<dbReference type="Proteomes" id="UP000774000">
    <property type="component" value="Unassembled WGS sequence"/>
</dbReference>
<protein>
    <submittedName>
        <fullName evidence="7">Fructokinase</fullName>
        <ecNumber evidence="7">2.7.1.4</ecNumber>
    </submittedName>
</protein>
<gene>
    <name evidence="7" type="ORF">JOC47_001127</name>
</gene>
<dbReference type="InterPro" id="IPR002173">
    <property type="entry name" value="Carboh/pur_kinase_PfkB_CS"/>
</dbReference>
<evidence type="ECO:0000256" key="3">
    <source>
        <dbReference type="ARBA" id="ARBA00022741"/>
    </source>
</evidence>
<keyword evidence="3" id="KW-0547">Nucleotide-binding</keyword>
<dbReference type="PANTHER" id="PTHR43085:SF1">
    <property type="entry name" value="PSEUDOURIDINE KINASE-RELATED"/>
    <property type="match status" value="1"/>
</dbReference>
<dbReference type="RefSeq" id="WP_204701045.1">
    <property type="nucleotide sequence ID" value="NZ_JAFBDQ010000004.1"/>
</dbReference>
<evidence type="ECO:0000256" key="1">
    <source>
        <dbReference type="ARBA" id="ARBA00010688"/>
    </source>
</evidence>
<dbReference type="PANTHER" id="PTHR43085">
    <property type="entry name" value="HEXOKINASE FAMILY MEMBER"/>
    <property type="match status" value="1"/>
</dbReference>
<dbReference type="Pfam" id="PF00294">
    <property type="entry name" value="PfkB"/>
    <property type="match status" value="1"/>
</dbReference>
<dbReference type="Gene3D" id="6.10.140.490">
    <property type="match status" value="1"/>
</dbReference>
<dbReference type="GO" id="GO:0005524">
    <property type="term" value="F:ATP binding"/>
    <property type="evidence" value="ECO:0007669"/>
    <property type="project" value="UniProtKB-KW"/>
</dbReference>
<feature type="domain" description="Carbohydrate kinase PfkB" evidence="6">
    <location>
        <begin position="16"/>
        <end position="311"/>
    </location>
</feature>
<dbReference type="EC" id="2.7.1.4" evidence="7"/>
<dbReference type="InterPro" id="IPR050306">
    <property type="entry name" value="PfkB_Carbo_kinase"/>
</dbReference>
<evidence type="ECO:0000313" key="7">
    <source>
        <dbReference type="EMBL" id="MBM7556291.1"/>
    </source>
</evidence>
<dbReference type="CDD" id="cd01166">
    <property type="entry name" value="KdgK"/>
    <property type="match status" value="1"/>
</dbReference>
<name>A0A938XRG1_9FIRM</name>
<keyword evidence="8" id="KW-1185">Reference proteome</keyword>
<dbReference type="InterPro" id="IPR011611">
    <property type="entry name" value="PfkB_dom"/>
</dbReference>
<evidence type="ECO:0000256" key="2">
    <source>
        <dbReference type="ARBA" id="ARBA00022679"/>
    </source>
</evidence>
<dbReference type="GO" id="GO:0008865">
    <property type="term" value="F:fructokinase activity"/>
    <property type="evidence" value="ECO:0007669"/>
    <property type="project" value="UniProtKB-EC"/>
</dbReference>
<dbReference type="PROSITE" id="PS00583">
    <property type="entry name" value="PFKB_KINASES_1"/>
    <property type="match status" value="1"/>
</dbReference>
<evidence type="ECO:0000313" key="8">
    <source>
        <dbReference type="Proteomes" id="UP000774000"/>
    </source>
</evidence>
<evidence type="ECO:0000259" key="6">
    <source>
        <dbReference type="Pfam" id="PF00294"/>
    </source>
</evidence>
<keyword evidence="4" id="KW-0418">Kinase</keyword>
<reference evidence="7" key="1">
    <citation type="submission" date="2021-01" db="EMBL/GenBank/DDBJ databases">
        <title>Genomic Encyclopedia of Type Strains, Phase IV (KMG-IV): sequencing the most valuable type-strain genomes for metagenomic binning, comparative biology and taxonomic classification.</title>
        <authorList>
            <person name="Goeker M."/>
        </authorList>
    </citation>
    <scope>NUCLEOTIDE SEQUENCE</scope>
    <source>
        <strain evidence="7">DSM 23230</strain>
    </source>
</reference>